<evidence type="ECO:0000259" key="1">
    <source>
        <dbReference type="Pfam" id="PF12697"/>
    </source>
</evidence>
<dbReference type="Pfam" id="PF12697">
    <property type="entry name" value="Abhydrolase_6"/>
    <property type="match status" value="1"/>
</dbReference>
<feature type="domain" description="AB hydrolase-1" evidence="1">
    <location>
        <begin position="22"/>
        <end position="251"/>
    </location>
</feature>
<dbReference type="EMBL" id="CP013747">
    <property type="protein sequence ID" value="ALV42508.1"/>
    <property type="molecule type" value="Genomic_DNA"/>
</dbReference>
<proteinExistence type="predicted"/>
<evidence type="ECO:0000313" key="2">
    <source>
        <dbReference type="EMBL" id="ALV42508.1"/>
    </source>
</evidence>
<reference evidence="2 3" key="1">
    <citation type="submission" date="2015-12" db="EMBL/GenBank/DDBJ databases">
        <authorList>
            <person name="Shamseldin A."/>
            <person name="Moawad H."/>
            <person name="Abd El-Rahim W.M."/>
            <person name="Sadowsky M.J."/>
        </authorList>
    </citation>
    <scope>NUCLEOTIDE SEQUENCE [LARGE SCALE GENOMIC DNA]</scope>
    <source>
        <strain evidence="2 3">Ar51</strain>
    </source>
</reference>
<accession>A0A0U3R095</accession>
<dbReference type="PRINTS" id="PR00111">
    <property type="entry name" value="ABHYDROLASE"/>
</dbReference>
<dbReference type="InterPro" id="IPR029058">
    <property type="entry name" value="AB_hydrolase_fold"/>
</dbReference>
<dbReference type="SUPFAM" id="SSF53474">
    <property type="entry name" value="alpha/beta-Hydrolases"/>
    <property type="match status" value="1"/>
</dbReference>
<protein>
    <recommendedName>
        <fullName evidence="1">AB hydrolase-1 domain-containing protein</fullName>
    </recommendedName>
</protein>
<dbReference type="PANTHER" id="PTHR43433:SF1">
    <property type="entry name" value="BLL5160 PROTEIN"/>
    <property type="match status" value="1"/>
</dbReference>
<dbReference type="STRING" id="121292.AU252_16275"/>
<sequence length="268" mass="29146">MFRVDVKGLSVAYERVGEGPALVLLHGFSIDSRMWRPQIEALKGQFTVFAWDAPGAGRSSDPPDPYGLADWADCLAACLSSVGLERAHIAGLSWGGILAQEFYRRHSPFVESLILAGTYAGWEGSLPQPIPQERLAACLRDASLPPEDFVAKYLPSMFSRSPNPQAFEELAGIMRGFHPSGFRLMAMASAVDTRNILPTITVPTLLLWGESDERSPIAVAHALLKEIAGSRLALIPKAGHVSNLENPEAFSKEIRNFCLTTPRSSLSS</sequence>
<dbReference type="PANTHER" id="PTHR43433">
    <property type="entry name" value="HYDROLASE, ALPHA/BETA FOLD FAMILY PROTEIN"/>
    <property type="match status" value="1"/>
</dbReference>
<dbReference type="InterPro" id="IPR050471">
    <property type="entry name" value="AB_hydrolase"/>
</dbReference>
<dbReference type="KEGG" id="psul:AU252_16275"/>
<organism evidence="2">
    <name type="scientific">Pseudarthrobacter sulfonivorans</name>
    <dbReference type="NCBI Taxonomy" id="121292"/>
    <lineage>
        <taxon>Bacteria</taxon>
        <taxon>Bacillati</taxon>
        <taxon>Actinomycetota</taxon>
        <taxon>Actinomycetes</taxon>
        <taxon>Micrococcales</taxon>
        <taxon>Micrococcaceae</taxon>
        <taxon>Pseudarthrobacter</taxon>
    </lineage>
</organism>
<dbReference type="Proteomes" id="UP000065151">
    <property type="component" value="Chromosome"/>
</dbReference>
<dbReference type="GO" id="GO:0003824">
    <property type="term" value="F:catalytic activity"/>
    <property type="evidence" value="ECO:0007669"/>
    <property type="project" value="UniProtKB-ARBA"/>
</dbReference>
<evidence type="ECO:0000313" key="3">
    <source>
        <dbReference type="Proteomes" id="UP000065151"/>
    </source>
</evidence>
<gene>
    <name evidence="2" type="ORF">AU252_16275</name>
</gene>
<dbReference type="InterPro" id="IPR000073">
    <property type="entry name" value="AB_hydrolase_1"/>
</dbReference>
<dbReference type="AlphaFoldDB" id="A0A0U3R095"/>
<dbReference type="Gene3D" id="3.40.50.1820">
    <property type="entry name" value="alpha/beta hydrolase"/>
    <property type="match status" value="1"/>
</dbReference>
<name>A0A0U3R095_9MICC</name>